<proteinExistence type="predicted"/>
<evidence type="ECO:0000313" key="2">
    <source>
        <dbReference type="Proteomes" id="UP000196573"/>
    </source>
</evidence>
<dbReference type="EMBL" id="FWPT01000001">
    <property type="protein sequence ID" value="SMA33187.1"/>
    <property type="molecule type" value="Genomic_DNA"/>
</dbReference>
<accession>A0A1X7AE62</accession>
<keyword evidence="2" id="KW-1185">Reference proteome</keyword>
<sequence>MYSHNQVAPKSPRRPSVPFTPEQDKILFDQYAHATIHDLIAQIKRPAQDIFKRANRLGLKKATKAKPVKEYTEWEDNLLKKEYGKMPITELARQLDVSGNTVLVRAFQLGLIGNGYKISLKETLTHDPRNVLLMKAWV</sequence>
<reference evidence="1 2" key="1">
    <citation type="submission" date="2017-03" db="EMBL/GenBank/DDBJ databases">
        <authorList>
            <person name="Afonso C.L."/>
            <person name="Miller P.J."/>
            <person name="Scott M.A."/>
            <person name="Spackman E."/>
            <person name="Goraichik I."/>
            <person name="Dimitrov K.M."/>
            <person name="Suarez D.L."/>
            <person name="Swayne D.E."/>
        </authorList>
    </citation>
    <scope>NUCLEOTIDE SEQUENCE [LARGE SCALE GENOMIC DNA]</scope>
    <source>
        <strain evidence="1">SB41UT1</strain>
    </source>
</reference>
<organism evidence="1 2">
    <name type="scientific">Parendozoicomonas haliclonae</name>
    <dbReference type="NCBI Taxonomy" id="1960125"/>
    <lineage>
        <taxon>Bacteria</taxon>
        <taxon>Pseudomonadati</taxon>
        <taxon>Pseudomonadota</taxon>
        <taxon>Gammaproteobacteria</taxon>
        <taxon>Oceanospirillales</taxon>
        <taxon>Endozoicomonadaceae</taxon>
        <taxon>Parendozoicomonas</taxon>
    </lineage>
</organism>
<evidence type="ECO:0000313" key="1">
    <source>
        <dbReference type="EMBL" id="SMA33187.1"/>
    </source>
</evidence>
<protein>
    <submittedName>
        <fullName evidence="1">Uncharacterized protein</fullName>
    </submittedName>
</protein>
<dbReference type="Proteomes" id="UP000196573">
    <property type="component" value="Unassembled WGS sequence"/>
</dbReference>
<name>A0A1X7AE62_9GAMM</name>
<dbReference type="RefSeq" id="WP_087106077.1">
    <property type="nucleotide sequence ID" value="NZ_CBCSCN010000019.1"/>
</dbReference>
<gene>
    <name evidence="1" type="ORF">EHSB41UT_00237</name>
</gene>
<dbReference type="AlphaFoldDB" id="A0A1X7AE62"/>